<protein>
    <submittedName>
        <fullName evidence="3">DNA repair exonuclease</fullName>
    </submittedName>
</protein>
<dbReference type="AlphaFoldDB" id="A0A7X2XW30"/>
<dbReference type="InterPro" id="IPR041796">
    <property type="entry name" value="Mre11_N"/>
</dbReference>
<dbReference type="PANTHER" id="PTHR30337:SF7">
    <property type="entry name" value="PHOSPHOESTERASE"/>
    <property type="match status" value="1"/>
</dbReference>
<proteinExistence type="predicted"/>
<organism evidence="3 4">
    <name type="scientific">Secundilactobacillus folii</name>
    <dbReference type="NCBI Taxonomy" id="2678357"/>
    <lineage>
        <taxon>Bacteria</taxon>
        <taxon>Bacillati</taxon>
        <taxon>Bacillota</taxon>
        <taxon>Bacilli</taxon>
        <taxon>Lactobacillales</taxon>
        <taxon>Lactobacillaceae</taxon>
        <taxon>Secundilactobacillus</taxon>
    </lineage>
</organism>
<dbReference type="PANTHER" id="PTHR30337">
    <property type="entry name" value="COMPONENT OF ATP-DEPENDENT DSDNA EXONUCLEASE"/>
    <property type="match status" value="1"/>
</dbReference>
<dbReference type="InterPro" id="IPR004843">
    <property type="entry name" value="Calcineurin-like_PHP"/>
</dbReference>
<evidence type="ECO:0000313" key="4">
    <source>
        <dbReference type="Proteomes" id="UP000466388"/>
    </source>
</evidence>
<keyword evidence="3" id="KW-0269">Exonuclease</keyword>
<comment type="caution">
    <text evidence="3">The sequence shown here is derived from an EMBL/GenBank/DDBJ whole genome shotgun (WGS) entry which is preliminary data.</text>
</comment>
<gene>
    <name evidence="3" type="ORF">GM612_08115</name>
</gene>
<dbReference type="PIRSF" id="PIRSF033091">
    <property type="entry name" value="Pesterase_YhaO"/>
    <property type="match status" value="1"/>
</dbReference>
<dbReference type="Proteomes" id="UP000466388">
    <property type="component" value="Unassembled WGS sequence"/>
</dbReference>
<accession>A0A7X2XW30</accession>
<dbReference type="GO" id="GO:0004527">
    <property type="term" value="F:exonuclease activity"/>
    <property type="evidence" value="ECO:0007669"/>
    <property type="project" value="UniProtKB-KW"/>
</dbReference>
<dbReference type="Gene3D" id="3.60.21.10">
    <property type="match status" value="1"/>
</dbReference>
<dbReference type="Pfam" id="PF00149">
    <property type="entry name" value="Metallophos"/>
    <property type="match status" value="1"/>
</dbReference>
<evidence type="ECO:0000259" key="2">
    <source>
        <dbReference type="Pfam" id="PF00149"/>
    </source>
</evidence>
<dbReference type="EMBL" id="WNJO01000008">
    <property type="protein sequence ID" value="MTV82610.1"/>
    <property type="molecule type" value="Genomic_DNA"/>
</dbReference>
<keyword evidence="1" id="KW-0378">Hydrolase</keyword>
<evidence type="ECO:0000313" key="3">
    <source>
        <dbReference type="EMBL" id="MTV82610.1"/>
    </source>
</evidence>
<dbReference type="InterPro" id="IPR014576">
    <property type="entry name" value="Pesterase_YhaO"/>
</dbReference>
<sequence>MLKFIHAADLHLDSPFQGLQQLPKTLWAKVHNAPFQATKQLVHDAITQQVDFVLLVGDLFDRETQSIQAQTFLNDELQQLLDAGIQVIVSYGNHDYMTKDQQLHLPAGVIIFGPEVTTQTITTADRQRVAISGFSYADRWIDTDMVPQFPEHLDADFQIGMLHGAVQQTGDNHYAPFTLSEMAAKHYDYWALGHIHKPNLLAQQPPIVYAGTIQGRHKNEPGAHGYQLVTSAEHQLKRQFVAADQIRWQTLTLMVDEQTTDTSLIRQVQKSLKGLHPQVFALVELQLNGIEKLSTGLLTRLTDGTWQARFDQEQQRNYEHTHCWVYEVTLKAAQAQIQYAKLDADFWQQAQTAVFTQENIELTAGKLMQYPFLADHLQAPKTTAAITARAKNELLAQSRLEVDQDADHKA</sequence>
<reference evidence="3 4" key="1">
    <citation type="submission" date="2019-11" db="EMBL/GenBank/DDBJ databases">
        <title>Lactobacillus sp. nov. CRM56-3, isolated from fermented tea leaves.</title>
        <authorList>
            <person name="Phuengjayaem S."/>
            <person name="Tanasupawat S."/>
        </authorList>
    </citation>
    <scope>NUCLEOTIDE SEQUENCE [LARGE SCALE GENOMIC DNA]</scope>
    <source>
        <strain evidence="3 4">CRM56-3</strain>
    </source>
</reference>
<feature type="domain" description="Calcineurin-like phosphoesterase" evidence="2">
    <location>
        <begin position="2"/>
        <end position="198"/>
    </location>
</feature>
<evidence type="ECO:0000256" key="1">
    <source>
        <dbReference type="ARBA" id="ARBA00022801"/>
    </source>
</evidence>
<dbReference type="CDD" id="cd00840">
    <property type="entry name" value="MPP_Mre11_N"/>
    <property type="match status" value="1"/>
</dbReference>
<dbReference type="InterPro" id="IPR050535">
    <property type="entry name" value="DNA_Repair-Maintenance_Comp"/>
</dbReference>
<dbReference type="InterPro" id="IPR029052">
    <property type="entry name" value="Metallo-depent_PP-like"/>
</dbReference>
<dbReference type="SUPFAM" id="SSF56300">
    <property type="entry name" value="Metallo-dependent phosphatases"/>
    <property type="match status" value="1"/>
</dbReference>
<keyword evidence="4" id="KW-1185">Reference proteome</keyword>
<name>A0A7X2XW30_9LACO</name>
<keyword evidence="3" id="KW-0540">Nuclease</keyword>